<protein>
    <submittedName>
        <fullName evidence="1">Uncharacterized protein</fullName>
    </submittedName>
</protein>
<gene>
    <name evidence="1" type="ORF">CR513_06424</name>
</gene>
<feature type="non-terminal residue" evidence="1">
    <location>
        <position position="1"/>
    </location>
</feature>
<proteinExistence type="predicted"/>
<evidence type="ECO:0000313" key="2">
    <source>
        <dbReference type="Proteomes" id="UP000257109"/>
    </source>
</evidence>
<organism evidence="1 2">
    <name type="scientific">Mucuna pruriens</name>
    <name type="common">Velvet bean</name>
    <name type="synonym">Dolichos pruriens</name>
    <dbReference type="NCBI Taxonomy" id="157652"/>
    <lineage>
        <taxon>Eukaryota</taxon>
        <taxon>Viridiplantae</taxon>
        <taxon>Streptophyta</taxon>
        <taxon>Embryophyta</taxon>
        <taxon>Tracheophyta</taxon>
        <taxon>Spermatophyta</taxon>
        <taxon>Magnoliopsida</taxon>
        <taxon>eudicotyledons</taxon>
        <taxon>Gunneridae</taxon>
        <taxon>Pentapetalae</taxon>
        <taxon>rosids</taxon>
        <taxon>fabids</taxon>
        <taxon>Fabales</taxon>
        <taxon>Fabaceae</taxon>
        <taxon>Papilionoideae</taxon>
        <taxon>50 kb inversion clade</taxon>
        <taxon>NPAAA clade</taxon>
        <taxon>indigoferoid/millettioid clade</taxon>
        <taxon>Phaseoleae</taxon>
        <taxon>Mucuna</taxon>
    </lineage>
</organism>
<comment type="caution">
    <text evidence="1">The sequence shown here is derived from an EMBL/GenBank/DDBJ whole genome shotgun (WGS) entry which is preliminary data.</text>
</comment>
<sequence>MIPVEIGEPSPWMALFEPNENEEELRVNLDMLQDVREIAHVREYAIKARVARKYDKRIMPREFKLQDLVLRKVTQKTESNKLTPIWEGLSESSRK</sequence>
<dbReference type="Proteomes" id="UP000257109">
    <property type="component" value="Unassembled WGS sequence"/>
</dbReference>
<dbReference type="OrthoDB" id="1934939at2759"/>
<dbReference type="EMBL" id="QJKJ01001093">
    <property type="protein sequence ID" value="RDY09242.1"/>
    <property type="molecule type" value="Genomic_DNA"/>
</dbReference>
<dbReference type="PANTHER" id="PTHR48475:SF2">
    <property type="entry name" value="RIBONUCLEASE H"/>
    <property type="match status" value="1"/>
</dbReference>
<accession>A0A371I2H6</accession>
<evidence type="ECO:0000313" key="1">
    <source>
        <dbReference type="EMBL" id="RDY09242.1"/>
    </source>
</evidence>
<reference evidence="1" key="1">
    <citation type="submission" date="2018-05" db="EMBL/GenBank/DDBJ databases">
        <title>Draft genome of Mucuna pruriens seed.</title>
        <authorList>
            <person name="Nnadi N.E."/>
            <person name="Vos R."/>
            <person name="Hasami M.H."/>
            <person name="Devisetty U.K."/>
            <person name="Aguiy J.C."/>
        </authorList>
    </citation>
    <scope>NUCLEOTIDE SEQUENCE [LARGE SCALE GENOMIC DNA]</scope>
    <source>
        <strain evidence="1">JCA_2017</strain>
    </source>
</reference>
<dbReference type="AlphaFoldDB" id="A0A371I2H6"/>
<keyword evidence="2" id="KW-1185">Reference proteome</keyword>
<dbReference type="PANTHER" id="PTHR48475">
    <property type="entry name" value="RIBONUCLEASE H"/>
    <property type="match status" value="1"/>
</dbReference>
<name>A0A371I2H6_MUCPR</name>